<proteinExistence type="predicted"/>
<reference evidence="1 2" key="1">
    <citation type="submission" date="2019-04" db="EMBL/GenBank/DDBJ databases">
        <title>Chitiniphilus eburnea sp. nov., a novel chitinolytic bacterium isolated from aquaculture sludge.</title>
        <authorList>
            <person name="Sheng M."/>
        </authorList>
    </citation>
    <scope>NUCLEOTIDE SEQUENCE [LARGE SCALE GENOMIC DNA]</scope>
    <source>
        <strain evidence="1 2">HX-2-15</strain>
    </source>
</reference>
<accession>A0A4U0PXH4</accession>
<dbReference type="RefSeq" id="WP_136773685.1">
    <property type="nucleotide sequence ID" value="NZ_CP156074.1"/>
</dbReference>
<protein>
    <submittedName>
        <fullName evidence="1">Uncharacterized protein</fullName>
    </submittedName>
</protein>
<keyword evidence="2" id="KW-1185">Reference proteome</keyword>
<comment type="caution">
    <text evidence="1">The sequence shown here is derived from an EMBL/GenBank/DDBJ whole genome shotgun (WGS) entry which is preliminary data.</text>
</comment>
<organism evidence="1 2">
    <name type="scientific">Chitiniphilus eburneus</name>
    <dbReference type="NCBI Taxonomy" id="2571148"/>
    <lineage>
        <taxon>Bacteria</taxon>
        <taxon>Pseudomonadati</taxon>
        <taxon>Pseudomonadota</taxon>
        <taxon>Betaproteobacteria</taxon>
        <taxon>Neisseriales</taxon>
        <taxon>Chitinibacteraceae</taxon>
        <taxon>Chitiniphilus</taxon>
    </lineage>
</organism>
<name>A0A4U0PXH4_9NEIS</name>
<evidence type="ECO:0000313" key="1">
    <source>
        <dbReference type="EMBL" id="TJZ72940.1"/>
    </source>
</evidence>
<gene>
    <name evidence="1" type="ORF">FAZ21_12025</name>
</gene>
<dbReference type="AlphaFoldDB" id="A0A4U0PXH4"/>
<evidence type="ECO:0000313" key="2">
    <source>
        <dbReference type="Proteomes" id="UP000310016"/>
    </source>
</evidence>
<dbReference type="Proteomes" id="UP000310016">
    <property type="component" value="Unassembled WGS sequence"/>
</dbReference>
<dbReference type="EMBL" id="SUMF01000013">
    <property type="protein sequence ID" value="TJZ72940.1"/>
    <property type="molecule type" value="Genomic_DNA"/>
</dbReference>
<sequence>MRLPGKARAMLAARRRTMNKRMAADVSVNVGGSIGPLSAGISGMVGAAYKTDGTVEILVMEVLLLLFLNH</sequence>